<organism evidence="1 2">
    <name type="scientific">Brassica cretica</name>
    <name type="common">Mustard</name>
    <dbReference type="NCBI Taxonomy" id="69181"/>
    <lineage>
        <taxon>Eukaryota</taxon>
        <taxon>Viridiplantae</taxon>
        <taxon>Streptophyta</taxon>
        <taxon>Embryophyta</taxon>
        <taxon>Tracheophyta</taxon>
        <taxon>Spermatophyta</taxon>
        <taxon>Magnoliopsida</taxon>
        <taxon>eudicotyledons</taxon>
        <taxon>Gunneridae</taxon>
        <taxon>Pentapetalae</taxon>
        <taxon>rosids</taxon>
        <taxon>malvids</taxon>
        <taxon>Brassicales</taxon>
        <taxon>Brassicaceae</taxon>
        <taxon>Brassiceae</taxon>
        <taxon>Brassica</taxon>
    </lineage>
</organism>
<name>A0A8S9QYJ5_BRACR</name>
<dbReference type="SUPFAM" id="SSF54001">
    <property type="entry name" value="Cysteine proteinases"/>
    <property type="match status" value="1"/>
</dbReference>
<dbReference type="Gene3D" id="3.90.70.10">
    <property type="entry name" value="Cysteine proteinases"/>
    <property type="match status" value="1"/>
</dbReference>
<evidence type="ECO:0000313" key="1">
    <source>
        <dbReference type="EMBL" id="KAF3555519.1"/>
    </source>
</evidence>
<gene>
    <name evidence="1" type="ORF">F2Q69_00017046</name>
</gene>
<dbReference type="AlphaFoldDB" id="A0A8S9QYJ5"/>
<accession>A0A8S9QYJ5</accession>
<dbReference type="EMBL" id="QGKX02000996">
    <property type="protein sequence ID" value="KAF3555519.1"/>
    <property type="molecule type" value="Genomic_DNA"/>
</dbReference>
<protein>
    <recommendedName>
        <fullName evidence="3">Peptidase C1A papain C-terminal domain-containing protein</fullName>
    </recommendedName>
</protein>
<reference evidence="1" key="1">
    <citation type="submission" date="2019-12" db="EMBL/GenBank/DDBJ databases">
        <title>Genome sequencing and annotation of Brassica cretica.</title>
        <authorList>
            <person name="Studholme D.J."/>
            <person name="Sarris P."/>
        </authorList>
    </citation>
    <scope>NUCLEOTIDE SEQUENCE</scope>
    <source>
        <strain evidence="1">PFS-109/04</strain>
        <tissue evidence="1">Leaf</tissue>
    </source>
</reference>
<evidence type="ECO:0000313" key="2">
    <source>
        <dbReference type="Proteomes" id="UP000712600"/>
    </source>
</evidence>
<evidence type="ECO:0008006" key="3">
    <source>
        <dbReference type="Google" id="ProtNLM"/>
    </source>
</evidence>
<dbReference type="InterPro" id="IPR038765">
    <property type="entry name" value="Papain-like_cys_pep_sf"/>
</dbReference>
<comment type="caution">
    <text evidence="1">The sequence shown here is derived from an EMBL/GenBank/DDBJ whole genome shotgun (WGS) entry which is preliminary data.</text>
</comment>
<sequence length="280" mass="31950">MSDRITTYSDMEIMENIFNQDQKNVCWAISLTKHLVALLKLREALDIDAQLSIQYLINKVGDLSMEYKIQGHAWDGSISSFETAVPFLLSGGMSDRITTYSDMEIMENILNQDQKNVCWAIILTKHTTPENTLVGQQSNRAESIIVHHMEDYEDEAAFEIDLIRCLARSSVAVAIKVYHPSLDYFIGNQIYRPLHSERYQATPFRHDMLLVKSDIDEYGIPYWESNGEGRSESMSGDLHGVQPDPIVLYSCHVLVPADDILKSVEFDVLRILHNKLHSLV</sequence>
<proteinExistence type="predicted"/>
<dbReference type="Proteomes" id="UP000712600">
    <property type="component" value="Unassembled WGS sequence"/>
</dbReference>